<keyword evidence="2" id="KW-1185">Reference proteome</keyword>
<sequence length="49" mass="5798">MSVALKTKELLNNKTLERVFNEKLSWVPTNILIEELNSRKDFPIKIVRK</sequence>
<protein>
    <submittedName>
        <fullName evidence="1">Uncharacterized protein</fullName>
    </submittedName>
</protein>
<proteinExistence type="predicted"/>
<evidence type="ECO:0000313" key="2">
    <source>
        <dbReference type="Proteomes" id="UP000093694"/>
    </source>
</evidence>
<reference evidence="1 2" key="1">
    <citation type="journal article" date="2016" name="Front. Microbiol.">
        <title>Industrial Acetogenic Biocatalysts: A Comparative Metabolic and Genomic Analysis.</title>
        <authorList>
            <person name="Bengelsdorf F."/>
            <person name="Poehlein A."/>
            <person name="Sonja S."/>
            <person name="Erz C."/>
            <person name="Hummel T."/>
            <person name="Hoffmeister S."/>
            <person name="Daniel R."/>
            <person name="Durre P."/>
        </authorList>
    </citation>
    <scope>NUCLEOTIDE SEQUENCE [LARGE SCALE GENOMIC DNA]</scope>
    <source>
        <strain evidence="1 2">PTA-10522</strain>
    </source>
</reference>
<comment type="caution">
    <text evidence="1">The sequence shown here is derived from an EMBL/GenBank/DDBJ whole genome shotgun (WGS) entry which is preliminary data.</text>
</comment>
<dbReference type="EMBL" id="LROR01000047">
    <property type="protein sequence ID" value="OBR94173.1"/>
    <property type="molecule type" value="Genomic_DNA"/>
</dbReference>
<accession>A0ABX2WV65</accession>
<gene>
    <name evidence="1" type="ORF">CLCOS_20390</name>
</gene>
<name>A0ABX2WV65_9CLOT</name>
<evidence type="ECO:0000313" key="1">
    <source>
        <dbReference type="EMBL" id="OBR94173.1"/>
    </source>
</evidence>
<organism evidence="1 2">
    <name type="scientific">Clostridium coskatii</name>
    <dbReference type="NCBI Taxonomy" id="1705578"/>
    <lineage>
        <taxon>Bacteria</taxon>
        <taxon>Bacillati</taxon>
        <taxon>Bacillota</taxon>
        <taxon>Clostridia</taxon>
        <taxon>Eubacteriales</taxon>
        <taxon>Clostridiaceae</taxon>
        <taxon>Clostridium</taxon>
    </lineage>
</organism>
<dbReference type="Proteomes" id="UP000093694">
    <property type="component" value="Unassembled WGS sequence"/>
</dbReference>